<comment type="cofactor">
    <cofactor evidence="1">
        <name>heme</name>
        <dbReference type="ChEBI" id="CHEBI:30413"/>
    </cofactor>
</comment>
<dbReference type="CDD" id="cd11062">
    <property type="entry name" value="CYP58-like"/>
    <property type="match status" value="1"/>
</dbReference>
<keyword evidence="6 7" id="KW-0503">Monooxygenase</keyword>
<gene>
    <name evidence="9" type="ORF">B0J12DRAFT_742647</name>
</gene>
<reference evidence="9 10" key="1">
    <citation type="journal article" date="2021" name="Nat. Commun.">
        <title>Genetic determinants of endophytism in the Arabidopsis root mycobiome.</title>
        <authorList>
            <person name="Mesny F."/>
            <person name="Miyauchi S."/>
            <person name="Thiergart T."/>
            <person name="Pickel B."/>
            <person name="Atanasova L."/>
            <person name="Karlsson M."/>
            <person name="Huettel B."/>
            <person name="Barry K.W."/>
            <person name="Haridas S."/>
            <person name="Chen C."/>
            <person name="Bauer D."/>
            <person name="Andreopoulos W."/>
            <person name="Pangilinan J."/>
            <person name="LaButti K."/>
            <person name="Riley R."/>
            <person name="Lipzen A."/>
            <person name="Clum A."/>
            <person name="Drula E."/>
            <person name="Henrissat B."/>
            <person name="Kohler A."/>
            <person name="Grigoriev I.V."/>
            <person name="Martin F.M."/>
            <person name="Hacquard S."/>
        </authorList>
    </citation>
    <scope>NUCLEOTIDE SEQUENCE [LARGE SCALE GENOMIC DNA]</scope>
    <source>
        <strain evidence="9 10">MPI-SDFR-AT-0080</strain>
    </source>
</reference>
<dbReference type="InterPro" id="IPR036396">
    <property type="entry name" value="Cyt_P450_sf"/>
</dbReference>
<dbReference type="PRINTS" id="PR00463">
    <property type="entry name" value="EP450I"/>
</dbReference>
<dbReference type="Proteomes" id="UP000774617">
    <property type="component" value="Unassembled WGS sequence"/>
</dbReference>
<dbReference type="PROSITE" id="PS00086">
    <property type="entry name" value="CYTOCHROME_P450"/>
    <property type="match status" value="1"/>
</dbReference>
<evidence type="ECO:0000256" key="6">
    <source>
        <dbReference type="ARBA" id="ARBA00023033"/>
    </source>
</evidence>
<protein>
    <submittedName>
        <fullName evidence="9">Cytochrome P450</fullName>
    </submittedName>
</protein>
<dbReference type="Gene3D" id="1.10.630.10">
    <property type="entry name" value="Cytochrome P450"/>
    <property type="match status" value="1"/>
</dbReference>
<dbReference type="InterPro" id="IPR017972">
    <property type="entry name" value="Cyt_P450_CS"/>
</dbReference>
<dbReference type="PANTHER" id="PTHR24305:SF157">
    <property type="entry name" value="N-ACETYLTRYPTOPHAN 6-HYDROXYLASE IVOC-RELATED"/>
    <property type="match status" value="1"/>
</dbReference>
<keyword evidence="4 7" id="KW-0560">Oxidoreductase</keyword>
<dbReference type="Pfam" id="PF00067">
    <property type="entry name" value="p450"/>
    <property type="match status" value="1"/>
</dbReference>
<evidence type="ECO:0000256" key="1">
    <source>
        <dbReference type="ARBA" id="ARBA00001971"/>
    </source>
</evidence>
<keyword evidence="3 7" id="KW-0479">Metal-binding</keyword>
<organism evidence="9 10">
    <name type="scientific">Macrophomina phaseolina</name>
    <dbReference type="NCBI Taxonomy" id="35725"/>
    <lineage>
        <taxon>Eukaryota</taxon>
        <taxon>Fungi</taxon>
        <taxon>Dikarya</taxon>
        <taxon>Ascomycota</taxon>
        <taxon>Pezizomycotina</taxon>
        <taxon>Dothideomycetes</taxon>
        <taxon>Dothideomycetes incertae sedis</taxon>
        <taxon>Botryosphaeriales</taxon>
        <taxon>Botryosphaeriaceae</taxon>
        <taxon>Macrophomina</taxon>
    </lineage>
</organism>
<evidence type="ECO:0000256" key="3">
    <source>
        <dbReference type="ARBA" id="ARBA00022723"/>
    </source>
</evidence>
<evidence type="ECO:0000256" key="2">
    <source>
        <dbReference type="ARBA" id="ARBA00010617"/>
    </source>
</evidence>
<evidence type="ECO:0000313" key="10">
    <source>
        <dbReference type="Proteomes" id="UP000774617"/>
    </source>
</evidence>
<comment type="similarity">
    <text evidence="2 7">Belongs to the cytochrome P450 family.</text>
</comment>
<evidence type="ECO:0000256" key="7">
    <source>
        <dbReference type="RuleBase" id="RU000461"/>
    </source>
</evidence>
<feature type="transmembrane region" description="Helical" evidence="8">
    <location>
        <begin position="12"/>
        <end position="31"/>
    </location>
</feature>
<keyword evidence="10" id="KW-1185">Reference proteome</keyword>
<keyword evidence="8" id="KW-0472">Membrane</keyword>
<accession>A0ABQ8G481</accession>
<evidence type="ECO:0000256" key="8">
    <source>
        <dbReference type="SAM" id="Phobius"/>
    </source>
</evidence>
<sequence>MLQLILHHPYASLAAGILLYFFCLATYRLYLSPVAGFPGPRLAALTRFYEYYYDGVKGGQFVWKVKDLHQKYGPIVRIGPCELHVNDPTFVSTLYPATGQRRNKDPFWTDQFGPKTAFGTVDHDHHRLRRGPFNRFFSKANVTRLEPMLRQQANKLCEKLEKYAGTGRVIDLSDSFGCMATDIISTYALGYSFNFLDAEDFQPNLLQGLNGFTPLAPTVKQFPWLLKLLRALPDSWALKINPKIAPFLDFQRTMKKVITDVEAEVQSEAGRPKADQATTIFHEVLRGDIPPEEKETARLWQEGEAIIGAATETTTWAFVVTMFYLLSQRSTLDTLCAELEKIMPDPADIPSWVTLEKNAYLSATIAEGLRLSYGLGTRAARSSPDGPLHFRSADGRHEAVIPAGVPVGMTPVLVHHNEELFPDSYRFRPERWLDDKGHRRKDLDGYMLSFNKGSRLCLGVNLAYAELFLSIAAVVRRFATRMELYDTDISDVRVTRVFFIPKPKEGSKGVRVTIRGSA</sequence>
<evidence type="ECO:0000256" key="5">
    <source>
        <dbReference type="ARBA" id="ARBA00023004"/>
    </source>
</evidence>
<dbReference type="SUPFAM" id="SSF48264">
    <property type="entry name" value="Cytochrome P450"/>
    <property type="match status" value="1"/>
</dbReference>
<keyword evidence="8" id="KW-1133">Transmembrane helix</keyword>
<dbReference type="EMBL" id="JAGTJR010000021">
    <property type="protein sequence ID" value="KAH7044073.1"/>
    <property type="molecule type" value="Genomic_DNA"/>
</dbReference>
<evidence type="ECO:0000256" key="4">
    <source>
        <dbReference type="ARBA" id="ARBA00023002"/>
    </source>
</evidence>
<dbReference type="InterPro" id="IPR002401">
    <property type="entry name" value="Cyt_P450_E_grp-I"/>
</dbReference>
<evidence type="ECO:0000313" key="9">
    <source>
        <dbReference type="EMBL" id="KAH7044073.1"/>
    </source>
</evidence>
<comment type="caution">
    <text evidence="9">The sequence shown here is derived from an EMBL/GenBank/DDBJ whole genome shotgun (WGS) entry which is preliminary data.</text>
</comment>
<dbReference type="PANTHER" id="PTHR24305">
    <property type="entry name" value="CYTOCHROME P450"/>
    <property type="match status" value="1"/>
</dbReference>
<keyword evidence="5 7" id="KW-0408">Iron</keyword>
<dbReference type="InterPro" id="IPR050121">
    <property type="entry name" value="Cytochrome_P450_monoxygenase"/>
</dbReference>
<dbReference type="InterPro" id="IPR001128">
    <property type="entry name" value="Cyt_P450"/>
</dbReference>
<name>A0ABQ8G481_9PEZI</name>
<proteinExistence type="inferred from homology"/>
<keyword evidence="8" id="KW-0812">Transmembrane</keyword>
<keyword evidence="7" id="KW-0349">Heme</keyword>